<evidence type="ECO:0008006" key="4">
    <source>
        <dbReference type="Google" id="ProtNLM"/>
    </source>
</evidence>
<keyword evidence="1" id="KW-1133">Transmembrane helix</keyword>
<gene>
    <name evidence="2" type="ORF">QR685DRAFT_514174</name>
</gene>
<reference evidence="2 3" key="1">
    <citation type="submission" date="2023-09" db="EMBL/GenBank/DDBJ databases">
        <title>Multi-omics analysis of a traditional fermented food reveals byproduct-associated fungal strains for waste-to-food upcycling.</title>
        <authorList>
            <consortium name="Lawrence Berkeley National Laboratory"/>
            <person name="Rekdal V.M."/>
            <person name="Villalobos-Escobedo J.M."/>
            <person name="Rodriguez-Valeron N."/>
            <person name="Garcia M.O."/>
            <person name="Vasquez D.P."/>
            <person name="Damayanti I."/>
            <person name="Sorensen P.M."/>
            <person name="Baidoo E.E."/>
            <person name="De Carvalho A.C."/>
            <person name="Riley R."/>
            <person name="Lipzen A."/>
            <person name="He G."/>
            <person name="Yan M."/>
            <person name="Haridas S."/>
            <person name="Daum C."/>
            <person name="Yoshinaga Y."/>
            <person name="Ng V."/>
            <person name="Grigoriev I.V."/>
            <person name="Munk R."/>
            <person name="Nuraida L."/>
            <person name="Wijaya C.H."/>
            <person name="Morales P.-C."/>
            <person name="Keasling J.D."/>
        </authorList>
    </citation>
    <scope>NUCLEOTIDE SEQUENCE [LARGE SCALE GENOMIC DNA]</scope>
    <source>
        <strain evidence="2 3">FGSC 2613</strain>
    </source>
</reference>
<organism evidence="2 3">
    <name type="scientific">Neurospora intermedia</name>
    <dbReference type="NCBI Taxonomy" id="5142"/>
    <lineage>
        <taxon>Eukaryota</taxon>
        <taxon>Fungi</taxon>
        <taxon>Dikarya</taxon>
        <taxon>Ascomycota</taxon>
        <taxon>Pezizomycotina</taxon>
        <taxon>Sordariomycetes</taxon>
        <taxon>Sordariomycetidae</taxon>
        <taxon>Sordariales</taxon>
        <taxon>Sordariaceae</taxon>
        <taxon>Neurospora</taxon>
    </lineage>
</organism>
<proteinExistence type="predicted"/>
<keyword evidence="1" id="KW-0812">Transmembrane</keyword>
<dbReference type="Proteomes" id="UP001451303">
    <property type="component" value="Unassembled WGS sequence"/>
</dbReference>
<name>A0ABR3DTJ7_NEUIN</name>
<dbReference type="EMBL" id="JAVLET010000001">
    <property type="protein sequence ID" value="KAL0475987.1"/>
    <property type="molecule type" value="Genomic_DNA"/>
</dbReference>
<protein>
    <recommendedName>
        <fullName evidence="4">Secreted protein</fullName>
    </recommendedName>
</protein>
<sequence length="88" mass="9834">MDNLLALVLYFVYIFTFRLPLFLLLLSLLHPSINKFTATLAYPRDVSLHFKGFGMGNGECLVCRGLKCISGSRSRMGSRCNGDTTARL</sequence>
<evidence type="ECO:0000256" key="1">
    <source>
        <dbReference type="SAM" id="Phobius"/>
    </source>
</evidence>
<comment type="caution">
    <text evidence="2">The sequence shown here is derived from an EMBL/GenBank/DDBJ whole genome shotgun (WGS) entry which is preliminary data.</text>
</comment>
<accession>A0ABR3DTJ7</accession>
<keyword evidence="1" id="KW-0472">Membrane</keyword>
<evidence type="ECO:0000313" key="3">
    <source>
        <dbReference type="Proteomes" id="UP001451303"/>
    </source>
</evidence>
<feature type="transmembrane region" description="Helical" evidence="1">
    <location>
        <begin position="6"/>
        <end position="29"/>
    </location>
</feature>
<evidence type="ECO:0000313" key="2">
    <source>
        <dbReference type="EMBL" id="KAL0475987.1"/>
    </source>
</evidence>
<keyword evidence="3" id="KW-1185">Reference proteome</keyword>